<evidence type="ECO:0000313" key="1">
    <source>
        <dbReference type="EMBL" id="KAJ5239368.1"/>
    </source>
</evidence>
<dbReference type="GeneID" id="83200587"/>
<proteinExistence type="predicted"/>
<reference evidence="1" key="1">
    <citation type="submission" date="2022-11" db="EMBL/GenBank/DDBJ databases">
        <authorList>
            <person name="Petersen C."/>
        </authorList>
    </citation>
    <scope>NUCLEOTIDE SEQUENCE</scope>
    <source>
        <strain evidence="1">IBT 19713</strain>
    </source>
</reference>
<reference evidence="1" key="2">
    <citation type="journal article" date="2023" name="IMA Fungus">
        <title>Comparative genomic study of the Penicillium genus elucidates a diverse pangenome and 15 lateral gene transfer events.</title>
        <authorList>
            <person name="Petersen C."/>
            <person name="Sorensen T."/>
            <person name="Nielsen M.R."/>
            <person name="Sondergaard T.E."/>
            <person name="Sorensen J.L."/>
            <person name="Fitzpatrick D.A."/>
            <person name="Frisvad J.C."/>
            <person name="Nielsen K.L."/>
        </authorList>
    </citation>
    <scope>NUCLEOTIDE SEQUENCE</scope>
    <source>
        <strain evidence="1">IBT 19713</strain>
    </source>
</reference>
<dbReference type="RefSeq" id="XP_058332287.1">
    <property type="nucleotide sequence ID" value="XM_058473284.1"/>
</dbReference>
<comment type="caution">
    <text evidence="1">The sequence shown here is derived from an EMBL/GenBank/DDBJ whole genome shotgun (WGS) entry which is preliminary data.</text>
</comment>
<dbReference type="AlphaFoldDB" id="A0A9W9PA23"/>
<sequence length="94" mass="10480">MKLSSVTVASGKSIPKHLIMTWTFCKPAIALLWCRKHGTPTSIIPTPCMKNGSGINLMDDQKTPHISQGSEPRFDHYFMEKMTVLAYLLLFPGS</sequence>
<evidence type="ECO:0000313" key="2">
    <source>
        <dbReference type="Proteomes" id="UP001150941"/>
    </source>
</evidence>
<dbReference type="Proteomes" id="UP001150941">
    <property type="component" value="Unassembled WGS sequence"/>
</dbReference>
<organism evidence="1 2">
    <name type="scientific">Penicillium chermesinum</name>
    <dbReference type="NCBI Taxonomy" id="63820"/>
    <lineage>
        <taxon>Eukaryota</taxon>
        <taxon>Fungi</taxon>
        <taxon>Dikarya</taxon>
        <taxon>Ascomycota</taxon>
        <taxon>Pezizomycotina</taxon>
        <taxon>Eurotiomycetes</taxon>
        <taxon>Eurotiomycetidae</taxon>
        <taxon>Eurotiales</taxon>
        <taxon>Aspergillaceae</taxon>
        <taxon>Penicillium</taxon>
    </lineage>
</organism>
<protein>
    <submittedName>
        <fullName evidence="1">Uncharacterized protein</fullName>
    </submittedName>
</protein>
<name>A0A9W9PA23_9EURO</name>
<gene>
    <name evidence="1" type="ORF">N7468_003987</name>
</gene>
<dbReference type="EMBL" id="JAPQKS010000003">
    <property type="protein sequence ID" value="KAJ5239368.1"/>
    <property type="molecule type" value="Genomic_DNA"/>
</dbReference>
<accession>A0A9W9PA23</accession>
<keyword evidence="2" id="KW-1185">Reference proteome</keyword>